<comment type="caution">
    <text evidence="15">Lacks conserved residue(s) required for the propagation of feature annotation.</text>
</comment>
<comment type="catalytic activity">
    <reaction evidence="14 15">
        <text>L-aspartate 4-semialdehyde + phosphate + NADP(+) = 4-phospho-L-aspartate + NADPH + H(+)</text>
        <dbReference type="Rhea" id="RHEA:24284"/>
        <dbReference type="ChEBI" id="CHEBI:15378"/>
        <dbReference type="ChEBI" id="CHEBI:43474"/>
        <dbReference type="ChEBI" id="CHEBI:57535"/>
        <dbReference type="ChEBI" id="CHEBI:57783"/>
        <dbReference type="ChEBI" id="CHEBI:58349"/>
        <dbReference type="ChEBI" id="CHEBI:537519"/>
        <dbReference type="EC" id="1.2.1.11"/>
    </reaction>
</comment>
<dbReference type="Pfam" id="PF02774">
    <property type="entry name" value="Semialdhyde_dhC"/>
    <property type="match status" value="1"/>
</dbReference>
<evidence type="ECO:0000256" key="2">
    <source>
        <dbReference type="ARBA" id="ARBA00005076"/>
    </source>
</evidence>
<feature type="active site" description="Proton acceptor" evidence="15 16">
    <location>
        <position position="247"/>
    </location>
</feature>
<dbReference type="SUPFAM" id="SSF51735">
    <property type="entry name" value="NAD(P)-binding Rossmann-fold domains"/>
    <property type="match status" value="1"/>
</dbReference>
<evidence type="ECO:0000256" key="14">
    <source>
        <dbReference type="ARBA" id="ARBA00047891"/>
    </source>
</evidence>
<dbReference type="OrthoDB" id="9805684at2"/>
<dbReference type="GO" id="GO:0009089">
    <property type="term" value="P:lysine biosynthetic process via diaminopimelate"/>
    <property type="evidence" value="ECO:0007669"/>
    <property type="project" value="UniProtKB-UniRule"/>
</dbReference>
<evidence type="ECO:0000256" key="15">
    <source>
        <dbReference type="HAMAP-Rule" id="MF_02121"/>
    </source>
</evidence>
<dbReference type="InterPro" id="IPR012280">
    <property type="entry name" value="Semialdhyde_DH_dimer_dom"/>
</dbReference>
<dbReference type="GO" id="GO:0019877">
    <property type="term" value="P:diaminopimelate biosynthetic process"/>
    <property type="evidence" value="ECO:0007669"/>
    <property type="project" value="UniProtKB-UniRule"/>
</dbReference>
<feature type="domain" description="Semialdehyde dehydrogenase NAD-binding" evidence="17">
    <location>
        <begin position="6"/>
        <end position="121"/>
    </location>
</feature>
<dbReference type="PIRSF" id="PIRSF000148">
    <property type="entry name" value="ASA_dh"/>
    <property type="match status" value="1"/>
</dbReference>
<dbReference type="NCBIfam" id="TIGR01296">
    <property type="entry name" value="asd_B"/>
    <property type="match status" value="1"/>
</dbReference>
<evidence type="ECO:0000256" key="12">
    <source>
        <dbReference type="ARBA" id="ARBA00023154"/>
    </source>
</evidence>
<keyword evidence="9 15" id="KW-0521">NADP</keyword>
<dbReference type="UniPathway" id="UPA00050">
    <property type="reaction ID" value="UER00463"/>
</dbReference>
<keyword evidence="8 15" id="KW-0791">Threonine biosynthesis</keyword>
<evidence type="ECO:0000256" key="7">
    <source>
        <dbReference type="ARBA" id="ARBA00022605"/>
    </source>
</evidence>
<evidence type="ECO:0000256" key="3">
    <source>
        <dbReference type="ARBA" id="ARBA00005097"/>
    </source>
</evidence>
<dbReference type="SMART" id="SM00859">
    <property type="entry name" value="Semialdhyde_dh"/>
    <property type="match status" value="1"/>
</dbReference>
<dbReference type="InterPro" id="IPR005986">
    <property type="entry name" value="Asp_semialdehyde_DH_beta"/>
</dbReference>
<protein>
    <recommendedName>
        <fullName evidence="6 15">Aspartate-semialdehyde dehydrogenase</fullName>
        <shortName evidence="15">ASA dehydrogenase</shortName>
        <shortName evidence="15">ASADH</shortName>
        <ecNumber evidence="6 15">1.2.1.11</ecNumber>
    </recommendedName>
    <alternativeName>
        <fullName evidence="15">Aspartate-beta-semialdehyde dehydrogenase</fullName>
    </alternativeName>
</protein>
<dbReference type="PANTHER" id="PTHR46278">
    <property type="entry name" value="DEHYDROGENASE, PUTATIVE-RELATED"/>
    <property type="match status" value="1"/>
</dbReference>
<comment type="pathway">
    <text evidence="3 15">Amino-acid biosynthesis; L-threonine biosynthesis; L-threonine from L-aspartate: step 2/5.</text>
</comment>
<dbReference type="GO" id="GO:0009088">
    <property type="term" value="P:threonine biosynthetic process"/>
    <property type="evidence" value="ECO:0007669"/>
    <property type="project" value="UniProtKB-UniRule"/>
</dbReference>
<evidence type="ECO:0000256" key="10">
    <source>
        <dbReference type="ARBA" id="ARBA00022915"/>
    </source>
</evidence>
<evidence type="ECO:0000313" key="19">
    <source>
        <dbReference type="Proteomes" id="UP000184016"/>
    </source>
</evidence>
<comment type="pathway">
    <text evidence="2 15">Amino-acid biosynthesis; L-lysine biosynthesis via DAP pathway; (S)-tetrahydrodipicolinate from L-aspartate: step 2/4.</text>
</comment>
<evidence type="ECO:0000256" key="9">
    <source>
        <dbReference type="ARBA" id="ARBA00022857"/>
    </source>
</evidence>
<feature type="binding site" evidence="15">
    <location>
        <position position="320"/>
    </location>
    <ligand>
        <name>NADP(+)</name>
        <dbReference type="ChEBI" id="CHEBI:58349"/>
    </ligand>
</feature>
<dbReference type="CDD" id="cd02316">
    <property type="entry name" value="VcASADH2_like_N"/>
    <property type="match status" value="1"/>
</dbReference>
<evidence type="ECO:0000256" key="16">
    <source>
        <dbReference type="PIRSR" id="PIRSR000148-1"/>
    </source>
</evidence>
<dbReference type="EMBL" id="FRAF01000012">
    <property type="protein sequence ID" value="SHK32215.1"/>
    <property type="molecule type" value="Genomic_DNA"/>
</dbReference>
<dbReference type="UniPathway" id="UPA00051">
    <property type="reaction ID" value="UER00464"/>
</dbReference>
<feature type="binding site" evidence="15">
    <location>
        <begin position="159"/>
        <end position="160"/>
    </location>
    <ligand>
        <name>NADP(+)</name>
        <dbReference type="ChEBI" id="CHEBI:58349"/>
    </ligand>
</feature>
<evidence type="ECO:0000259" key="17">
    <source>
        <dbReference type="SMART" id="SM00859"/>
    </source>
</evidence>
<keyword evidence="7 15" id="KW-0028">Amino-acid biosynthesis</keyword>
<dbReference type="GO" id="GO:0050661">
    <property type="term" value="F:NADP binding"/>
    <property type="evidence" value="ECO:0007669"/>
    <property type="project" value="UniProtKB-UniRule"/>
</dbReference>
<evidence type="ECO:0000256" key="11">
    <source>
        <dbReference type="ARBA" id="ARBA00023002"/>
    </source>
</evidence>
<reference evidence="19" key="1">
    <citation type="submission" date="2016-11" db="EMBL/GenBank/DDBJ databases">
        <authorList>
            <person name="Varghese N."/>
            <person name="Submissions S."/>
        </authorList>
    </citation>
    <scope>NUCLEOTIDE SEQUENCE [LARGE SCALE GENOMIC DNA]</scope>
    <source>
        <strain evidence="19">USBA-503</strain>
    </source>
</reference>
<keyword evidence="10 15" id="KW-0220">Diaminopimelate biosynthesis</keyword>
<keyword evidence="12 15" id="KW-0457">Lysine biosynthesis</keyword>
<keyword evidence="11 15" id="KW-0560">Oxidoreductase</keyword>
<dbReference type="InterPro" id="IPR012080">
    <property type="entry name" value="Asp_semialdehyde_DH"/>
</dbReference>
<evidence type="ECO:0000256" key="8">
    <source>
        <dbReference type="ARBA" id="ARBA00022697"/>
    </source>
</evidence>
<keyword evidence="19" id="KW-1185">Reference proteome</keyword>
<dbReference type="AlphaFoldDB" id="A0A1M6RIB8"/>
<feature type="binding site" evidence="15">
    <location>
        <begin position="41"/>
        <end position="42"/>
    </location>
    <ligand>
        <name>NADP(+)</name>
        <dbReference type="ChEBI" id="CHEBI:58349"/>
    </ligand>
</feature>
<dbReference type="Gene3D" id="3.30.360.10">
    <property type="entry name" value="Dihydrodipicolinate Reductase, domain 2"/>
    <property type="match status" value="1"/>
</dbReference>
<organism evidence="18 19">
    <name type="scientific">Alicyclobacillus tolerans</name>
    <dbReference type="NCBI Taxonomy" id="90970"/>
    <lineage>
        <taxon>Bacteria</taxon>
        <taxon>Bacillati</taxon>
        <taxon>Bacillota</taxon>
        <taxon>Bacilli</taxon>
        <taxon>Bacillales</taxon>
        <taxon>Alicyclobacillaceae</taxon>
        <taxon>Alicyclobacillus</taxon>
    </lineage>
</organism>
<dbReference type="RefSeq" id="WP_072874079.1">
    <property type="nucleotide sequence ID" value="NZ_FRAF01000012.1"/>
</dbReference>
<dbReference type="GO" id="GO:0046983">
    <property type="term" value="F:protein dimerization activity"/>
    <property type="evidence" value="ECO:0007669"/>
    <property type="project" value="InterPro"/>
</dbReference>
<feature type="binding site" evidence="15">
    <location>
        <position position="240"/>
    </location>
    <ligand>
        <name>substrate</name>
    </ligand>
</feature>
<feature type="binding site" evidence="15">
    <location>
        <begin position="13"/>
        <end position="16"/>
    </location>
    <ligand>
        <name>NADP(+)</name>
        <dbReference type="ChEBI" id="CHEBI:58349"/>
    </ligand>
</feature>
<evidence type="ECO:0000256" key="6">
    <source>
        <dbReference type="ARBA" id="ARBA00013120"/>
    </source>
</evidence>
<dbReference type="Proteomes" id="UP000184016">
    <property type="component" value="Unassembled WGS sequence"/>
</dbReference>
<comment type="subunit">
    <text evidence="5 15">Homodimer.</text>
</comment>
<dbReference type="CDD" id="cd18131">
    <property type="entry name" value="ASADH_C_bac_euk_like"/>
    <property type="match status" value="1"/>
</dbReference>
<dbReference type="GO" id="GO:0071266">
    <property type="term" value="P:'de novo' L-methionine biosynthetic process"/>
    <property type="evidence" value="ECO:0007669"/>
    <property type="project" value="UniProtKB-UniRule"/>
</dbReference>
<feature type="binding site" evidence="15">
    <location>
        <position position="156"/>
    </location>
    <ligand>
        <name>substrate</name>
    </ligand>
</feature>
<dbReference type="GO" id="GO:0051287">
    <property type="term" value="F:NAD binding"/>
    <property type="evidence" value="ECO:0007669"/>
    <property type="project" value="InterPro"/>
</dbReference>
<evidence type="ECO:0000256" key="4">
    <source>
        <dbReference type="ARBA" id="ARBA00010584"/>
    </source>
</evidence>
<keyword evidence="13 15" id="KW-0486">Methionine biosynthesis</keyword>
<dbReference type="UniPathway" id="UPA00034">
    <property type="reaction ID" value="UER00016"/>
</dbReference>
<evidence type="ECO:0000313" key="18">
    <source>
        <dbReference type="EMBL" id="SHK32215.1"/>
    </source>
</evidence>
<comment type="pathway">
    <text evidence="1 15">Amino-acid biosynthesis; L-methionine biosynthesis via de novo pathway; L-homoserine from L-aspartate: step 2/3.</text>
</comment>
<feature type="binding site" evidence="15">
    <location>
        <position position="101"/>
    </location>
    <ligand>
        <name>phosphate</name>
        <dbReference type="ChEBI" id="CHEBI:43474"/>
    </ligand>
</feature>
<dbReference type="InterPro" id="IPR036291">
    <property type="entry name" value="NAD(P)-bd_dom_sf"/>
</dbReference>
<dbReference type="Gene3D" id="3.40.50.720">
    <property type="entry name" value="NAD(P)-binding Rossmann-like Domain"/>
    <property type="match status" value="1"/>
</dbReference>
<sequence>MNHPVRVAILGATGAVGRKMIEVLEQRNFPLSELRLLASPRSAGQTLSYAGEKLQVEAVQEDSFEGVDIALFSAGANTSKQYAPLAVRSHAVVVDNSSAYRMQEDVPLVVPEVNPHALSRYKGIIANPNCSTIQLVVVLHALRSLGLEEVVISTYQAVSGMGQTAIDALHRELESGFAAKESTLFPMASAPFYVPMAFNVLPQCDVFLENGYTKEEMKLVQESRKILEQPTLRVAPTAVRVPVVYGHSESVRVTFARPVSVEEVRVLLAQAEGVSLADRPEEGIWPHPRMVEGSGQTFVGRIRSDLFDERSVQFFIVADNLLKGAAYNAVQIAEELVKNDWLGKEH</sequence>
<dbReference type="InterPro" id="IPR000534">
    <property type="entry name" value="Semialdehyde_DH_NAD-bd"/>
</dbReference>
<evidence type="ECO:0000256" key="1">
    <source>
        <dbReference type="ARBA" id="ARBA00005021"/>
    </source>
</evidence>
<dbReference type="Pfam" id="PF01118">
    <property type="entry name" value="Semialdhyde_dh"/>
    <property type="match status" value="1"/>
</dbReference>
<dbReference type="GO" id="GO:0009097">
    <property type="term" value="P:isoleucine biosynthetic process"/>
    <property type="evidence" value="ECO:0007669"/>
    <property type="project" value="UniProtKB-UniRule"/>
</dbReference>
<evidence type="ECO:0000256" key="5">
    <source>
        <dbReference type="ARBA" id="ARBA00011738"/>
    </source>
</evidence>
<feature type="active site" description="Acyl-thioester intermediate" evidence="15 16">
    <location>
        <position position="130"/>
    </location>
</feature>
<dbReference type="NCBIfam" id="NF011456">
    <property type="entry name" value="PRK14874.1"/>
    <property type="match status" value="1"/>
</dbReference>
<accession>A0A1M6RIB8</accession>
<evidence type="ECO:0000256" key="13">
    <source>
        <dbReference type="ARBA" id="ARBA00023167"/>
    </source>
</evidence>
<dbReference type="HAMAP" id="MF_02121">
    <property type="entry name" value="ASADH"/>
    <property type="match status" value="1"/>
</dbReference>
<comment type="function">
    <text evidence="15">Catalyzes the NADPH-dependent formation of L-aspartate-semialdehyde (L-ASA) by the reductive dephosphorylation of L-aspartyl-4-phosphate.</text>
</comment>
<dbReference type="GO" id="GO:0004073">
    <property type="term" value="F:aspartate-semialdehyde dehydrogenase activity"/>
    <property type="evidence" value="ECO:0007669"/>
    <property type="project" value="UniProtKB-UniRule"/>
</dbReference>
<gene>
    <name evidence="15" type="primary">asd</name>
    <name evidence="18" type="ORF">SAMN05443507_11222</name>
</gene>
<dbReference type="STRING" id="1830138.SAMN05443507_11222"/>
<dbReference type="SUPFAM" id="SSF55347">
    <property type="entry name" value="Glyceraldehyde-3-phosphate dehydrogenase-like, C-terminal domain"/>
    <property type="match status" value="1"/>
</dbReference>
<name>A0A1M6RIB8_9BACL</name>
<dbReference type="PANTHER" id="PTHR46278:SF2">
    <property type="entry name" value="ASPARTATE-SEMIALDEHYDE DEHYDROGENASE"/>
    <property type="match status" value="1"/>
</dbReference>
<dbReference type="EC" id="1.2.1.11" evidence="6 15"/>
<comment type="similarity">
    <text evidence="4 15">Belongs to the aspartate-semialdehyde dehydrogenase family.</text>
</comment>
<proteinExistence type="inferred from homology"/>